<proteinExistence type="inferred from homology"/>
<dbReference type="PROSITE" id="PS51257">
    <property type="entry name" value="PROKAR_LIPOPROTEIN"/>
    <property type="match status" value="1"/>
</dbReference>
<sequence length="683" mass="77327">MHHLFRILSAGIILILFSCAVPDPEMTVADFDRRLDSSITADSLPMESIELLEPYDSYFLALKAAEFGYYPEAVKLARYCWKNAGGFIGERAAELCIDLHLSNGNYPEAEFTACLASADYPDSYRLWRAVVEAEYWQRKDADVLDTLSQSDGYSESGTDGELQLFRAVSSFRLKTENWQNEWIKLFIDVPASEYTRRGWDYLEAAGEVAFSDFESFEQLFRAKYAQATGHHAGAVEAYDQWLTQTPGQDVTSTVLNDLESLFVRGGGRLEGARLLERHAGNRMDFIAAAARLYRRAGYYADAERCMSKVIDAREGELSDRELWYSLDIRIRRNLTNAIDSLDFYIERWNDPDYFADSLDSLCTALVGRSRWKSIYEIARKLEHSGPVSVYERCRYISMRAAQLGLIEAAGFEGAFSDIYYRILTGDSLSELSNNSDLQQLSVECTDPPVPANESEKFIDGMIRYGIGNILDEVRTYRDDLSEDFLVYCASKLASDGEYLDSIRMMYQFTGRFSLNGYRALYPDAYRSEIERVSKENGIPPQLMFALVWKESGFDHDIVSRSGAIGLSQLMPSTAEDVAGRQRRVVEDLTDPVENLELGAWYLNWLESYVGNTAAAVLSYNGGPGRVRGWLRNWPSLPVDLLYEAAPVSETHVYGKKVLEAAVIYGLLYYGVDADETLKIFQEK</sequence>
<comment type="similarity">
    <text evidence="1">Belongs to the transglycosylase Slt family.</text>
</comment>
<evidence type="ECO:0000256" key="1">
    <source>
        <dbReference type="ARBA" id="ARBA00007734"/>
    </source>
</evidence>
<feature type="domain" description="Transglycosylase SLT" evidence="2">
    <location>
        <begin position="530"/>
        <end position="632"/>
    </location>
</feature>
<evidence type="ECO:0000313" key="3">
    <source>
        <dbReference type="EMBL" id="MDC7228378.1"/>
    </source>
</evidence>
<evidence type="ECO:0000313" key="4">
    <source>
        <dbReference type="Proteomes" id="UP001221217"/>
    </source>
</evidence>
<gene>
    <name evidence="3" type="ORF">PQJ61_16565</name>
</gene>
<dbReference type="PANTHER" id="PTHR37423">
    <property type="entry name" value="SOLUBLE LYTIC MUREIN TRANSGLYCOSYLASE-RELATED"/>
    <property type="match status" value="1"/>
</dbReference>
<dbReference type="AlphaFoldDB" id="A0AAJ1MKA3"/>
<evidence type="ECO:0000259" key="2">
    <source>
        <dbReference type="Pfam" id="PF01464"/>
    </source>
</evidence>
<accession>A0AAJ1MKA3</accession>
<dbReference type="CDD" id="cd13401">
    <property type="entry name" value="Slt70-like"/>
    <property type="match status" value="1"/>
</dbReference>
<dbReference type="SUPFAM" id="SSF53955">
    <property type="entry name" value="Lysozyme-like"/>
    <property type="match status" value="1"/>
</dbReference>
<dbReference type="Pfam" id="PF01464">
    <property type="entry name" value="SLT"/>
    <property type="match status" value="1"/>
</dbReference>
<dbReference type="InterPro" id="IPR023346">
    <property type="entry name" value="Lysozyme-like_dom_sf"/>
</dbReference>
<comment type="caution">
    <text evidence="3">The sequence shown here is derived from an EMBL/GenBank/DDBJ whole genome shotgun (WGS) entry which is preliminary data.</text>
</comment>
<dbReference type="NCBIfam" id="NF047373">
    <property type="entry name" value="BB0259_flg_lyt"/>
    <property type="match status" value="1"/>
</dbReference>
<name>A0AAJ1MKA3_9SPIO</name>
<protein>
    <submittedName>
        <fullName evidence="3">Lytic transglycosylase domain-containing protein</fullName>
    </submittedName>
</protein>
<dbReference type="Proteomes" id="UP001221217">
    <property type="component" value="Unassembled WGS sequence"/>
</dbReference>
<reference evidence="3 4" key="1">
    <citation type="submission" date="2022-12" db="EMBL/GenBank/DDBJ databases">
        <title>Metagenome assembled genome from gulf of manar.</title>
        <authorList>
            <person name="Kohli P."/>
            <person name="Pk S."/>
            <person name="Venkata Ramana C."/>
            <person name="Sasikala C."/>
        </authorList>
    </citation>
    <scope>NUCLEOTIDE SEQUENCE [LARGE SCALE GENOMIC DNA]</scope>
    <source>
        <strain evidence="3">JB008</strain>
    </source>
</reference>
<dbReference type="EMBL" id="JAQQAL010000044">
    <property type="protein sequence ID" value="MDC7228378.1"/>
    <property type="molecule type" value="Genomic_DNA"/>
</dbReference>
<dbReference type="PANTHER" id="PTHR37423:SF2">
    <property type="entry name" value="MEMBRANE-BOUND LYTIC MUREIN TRANSGLYCOSYLASE C"/>
    <property type="match status" value="1"/>
</dbReference>
<dbReference type="InterPro" id="IPR008258">
    <property type="entry name" value="Transglycosylase_SLT_dom_1"/>
</dbReference>
<dbReference type="Gene3D" id="1.10.530.10">
    <property type="match status" value="1"/>
</dbReference>
<organism evidence="3 4">
    <name type="scientific">Candidatus Thalassospirochaeta sargassi</name>
    <dbReference type="NCBI Taxonomy" id="3119039"/>
    <lineage>
        <taxon>Bacteria</taxon>
        <taxon>Pseudomonadati</taxon>
        <taxon>Spirochaetota</taxon>
        <taxon>Spirochaetia</taxon>
        <taxon>Spirochaetales</taxon>
        <taxon>Spirochaetaceae</taxon>
        <taxon>Candidatus Thalassospirochaeta</taxon>
    </lineage>
</organism>